<evidence type="ECO:0000256" key="1">
    <source>
        <dbReference type="SAM" id="MobiDB-lite"/>
    </source>
</evidence>
<proteinExistence type="predicted"/>
<name>A0AAV6G0Q5_9TELE</name>
<feature type="region of interest" description="Disordered" evidence="1">
    <location>
        <begin position="1"/>
        <end position="48"/>
    </location>
</feature>
<evidence type="ECO:0000313" key="2">
    <source>
        <dbReference type="EMBL" id="KAG5266902.1"/>
    </source>
</evidence>
<feature type="compositionally biased region" description="Polar residues" evidence="1">
    <location>
        <begin position="1"/>
        <end position="32"/>
    </location>
</feature>
<sequence>MNPGHCSTTQKVNRIKQGSVQQIPAGSGSNQERPLRQRGQTAPERNKKEELKGLIGLLVAAEDLLVLLNQGISA</sequence>
<gene>
    <name evidence="2" type="ORF">AALO_G00237580</name>
</gene>
<keyword evidence="3" id="KW-1185">Reference proteome</keyword>
<reference evidence="2" key="1">
    <citation type="submission" date="2020-10" db="EMBL/GenBank/DDBJ databases">
        <title>Chromosome-scale genome assembly of the Allis shad, Alosa alosa.</title>
        <authorList>
            <person name="Margot Z."/>
            <person name="Christophe K."/>
            <person name="Cabau C."/>
            <person name="Louis A."/>
            <person name="Berthelot C."/>
            <person name="Parey E."/>
            <person name="Roest Crollius H."/>
            <person name="Montfort J."/>
            <person name="Robinson-Rechavi M."/>
            <person name="Bucao C."/>
            <person name="Bouchez O."/>
            <person name="Gislard M."/>
            <person name="Lluch J."/>
            <person name="Milhes M."/>
            <person name="Lampietro C."/>
            <person name="Lopez Roques C."/>
            <person name="Donnadieu C."/>
            <person name="Braasch I."/>
            <person name="Desvignes T."/>
            <person name="Postlethwait J."/>
            <person name="Bobe J."/>
            <person name="Guiguen Y."/>
        </authorList>
    </citation>
    <scope>NUCLEOTIDE SEQUENCE</scope>
    <source>
        <strain evidence="2">M-15738</strain>
        <tissue evidence="2">Blood</tissue>
    </source>
</reference>
<protein>
    <submittedName>
        <fullName evidence="2">Uncharacterized protein</fullName>
    </submittedName>
</protein>
<comment type="caution">
    <text evidence="2">The sequence shown here is derived from an EMBL/GenBank/DDBJ whole genome shotgun (WGS) entry which is preliminary data.</text>
</comment>
<dbReference type="AlphaFoldDB" id="A0AAV6G0Q5"/>
<dbReference type="EMBL" id="JADWDJ010000018">
    <property type="protein sequence ID" value="KAG5266902.1"/>
    <property type="molecule type" value="Genomic_DNA"/>
</dbReference>
<dbReference type="Proteomes" id="UP000823561">
    <property type="component" value="Chromosome 18"/>
</dbReference>
<evidence type="ECO:0000313" key="3">
    <source>
        <dbReference type="Proteomes" id="UP000823561"/>
    </source>
</evidence>
<accession>A0AAV6G0Q5</accession>
<organism evidence="2 3">
    <name type="scientific">Alosa alosa</name>
    <name type="common">allis shad</name>
    <dbReference type="NCBI Taxonomy" id="278164"/>
    <lineage>
        <taxon>Eukaryota</taxon>
        <taxon>Metazoa</taxon>
        <taxon>Chordata</taxon>
        <taxon>Craniata</taxon>
        <taxon>Vertebrata</taxon>
        <taxon>Euteleostomi</taxon>
        <taxon>Actinopterygii</taxon>
        <taxon>Neopterygii</taxon>
        <taxon>Teleostei</taxon>
        <taxon>Clupei</taxon>
        <taxon>Clupeiformes</taxon>
        <taxon>Clupeoidei</taxon>
        <taxon>Clupeidae</taxon>
        <taxon>Alosa</taxon>
    </lineage>
</organism>